<sequence length="867" mass="97158">MKNSYEITVDIRKPNESYNIEFSQNSLNTSELIIRVVEDGKSFVLKDTDIIIVAFKKPDRTTVLQQEEVKVIDKLNGKISLMLVTQTLAKSGEVFGEISIEREENGVKQRGSSYPFSFKVRQSFLADENFESKNELGIIDKGMKLVEELDKVDIPALQQAQQQVVQIQERVDQRGLDLSSFGAKGDGSNDIGAFEKMFANTNKIKTVYVPDGVYGISKTLVVPPKVKMVFAPNAVLVPLADVNVIQLKPEAYVEGVTIDLRMMKIPFTKAGIYLNASDIFQFYEQTHMLKDINILGKRATAGWTGTGILMEATTPMSYIDNVKCNNITITNMQKGIHLRVDPKITKEADMAWVNANFFHQITLMNFEYGLYLEGDSKVPRDVGGNLFDQVQFQAEAGTKRLIYCEGGTNRFDIFGWDIHKLKPTEAAYEFSKSSRFNQIVSPMAAEITEAWIDNGYLNSFPSPNNYVADKRTNVMPISLPMRPNFLGNQDDYLVNGHKRGYKVTKVSTHPIVSGELADIFTFDTESGITFDGTNATYENPIVIEIDTATDPIWYASFLQVMSSWGSQPQNYEMEMYDELSKQWIGVHWTKNNRSQEIAVSAPWAAVDKCTKIRIKCWGSNLSNKRIGISRVMLTSAKDGGKAYLPYTDYIKETNDINMPPLLPNDKRIVGDQDDVLLLADKRYKVSSLGATRTSGNTWGMFSMRREQSCRWSDPTQEAPIIIEIDCSSKPLSYVESIGLSFAWGETPKNIKIERVTTLNGAYSQIANVTGNTAAVVHVAARSAATYKLKITIYGTNNDNKFIRINRIFATSGDDYPKTFVNTESDNTVYGNFIFGDASKSIVMKSPDGSLWKLVVDDLGALHLEKQT</sequence>
<dbReference type="Gene3D" id="2.60.40.3350">
    <property type="match status" value="1"/>
</dbReference>
<accession>A0A9W3KAI2</accession>
<evidence type="ECO:0000313" key="3">
    <source>
        <dbReference type="Proteomes" id="UP000018566"/>
    </source>
</evidence>
<dbReference type="RefSeq" id="WP_023521566.1">
    <property type="nucleotide sequence ID" value="NC_022873.1"/>
</dbReference>
<organism evidence="2 3">
    <name type="scientific">Bacillus thuringiensis YBT-1518</name>
    <dbReference type="NCBI Taxonomy" id="529122"/>
    <lineage>
        <taxon>Bacteria</taxon>
        <taxon>Bacillati</taxon>
        <taxon>Bacillota</taxon>
        <taxon>Bacilli</taxon>
        <taxon>Bacillales</taxon>
        <taxon>Bacillaceae</taxon>
        <taxon>Bacillus</taxon>
        <taxon>Bacillus cereus group</taxon>
    </lineage>
</organism>
<evidence type="ECO:0000259" key="1">
    <source>
        <dbReference type="Pfam" id="PF10651"/>
    </source>
</evidence>
<dbReference type="Gene3D" id="2.160.20.10">
    <property type="entry name" value="Single-stranded right-handed beta-helix, Pectin lyase-like"/>
    <property type="match status" value="1"/>
</dbReference>
<evidence type="ECO:0000313" key="2">
    <source>
        <dbReference type="EMBL" id="AHA71033.1"/>
    </source>
</evidence>
<dbReference type="Pfam" id="PF10651">
    <property type="entry name" value="BppU_N"/>
    <property type="match status" value="1"/>
</dbReference>
<dbReference type="Proteomes" id="UP000018566">
    <property type="component" value="Chromosome"/>
</dbReference>
<dbReference type="InterPro" id="IPR011050">
    <property type="entry name" value="Pectin_lyase_fold/virulence"/>
</dbReference>
<feature type="domain" description="BppU N-terminal" evidence="1">
    <location>
        <begin position="4"/>
        <end position="136"/>
    </location>
</feature>
<name>A0A9W3KAI2_BACTU</name>
<dbReference type="SUPFAM" id="SSF51126">
    <property type="entry name" value="Pectin lyase-like"/>
    <property type="match status" value="1"/>
</dbReference>
<dbReference type="InterPro" id="IPR018913">
    <property type="entry name" value="BppU_N"/>
</dbReference>
<dbReference type="InterPro" id="IPR012334">
    <property type="entry name" value="Pectin_lyas_fold"/>
</dbReference>
<proteinExistence type="predicted"/>
<dbReference type="AlphaFoldDB" id="A0A9W3KAI2"/>
<dbReference type="KEGG" id="bthu:YBT1518_09180"/>
<reference evidence="2 3" key="1">
    <citation type="submission" date="2013-05" db="EMBL/GenBank/DDBJ databases">
        <title>Complete genome sequence of Bacillus thuringiensis YBT-1518, a typical strain with high toxicity to nematode.</title>
        <authorList>
            <person name="Wang P."/>
            <person name="Zhang C."/>
            <person name="Guo M."/>
            <person name="Guo S."/>
            <person name="Zhu Y."/>
            <person name="Zheng J."/>
            <person name="Zhu L."/>
            <person name="Ruan L."/>
            <person name="Peng D."/>
            <person name="Sun M."/>
        </authorList>
    </citation>
    <scope>NUCLEOTIDE SEQUENCE [LARGE SCALE GENOMIC DNA]</scope>
    <source>
        <strain evidence="2 3">YBT-1518</strain>
    </source>
</reference>
<protein>
    <recommendedName>
        <fullName evidence="1">BppU N-terminal domain-containing protein</fullName>
    </recommendedName>
</protein>
<dbReference type="EMBL" id="CP005935">
    <property type="protein sequence ID" value="AHA71033.1"/>
    <property type="molecule type" value="Genomic_DNA"/>
</dbReference>
<gene>
    <name evidence="2" type="ORF">YBT1518_09180</name>
</gene>